<feature type="compositionally biased region" description="Basic and acidic residues" evidence="3">
    <location>
        <begin position="118"/>
        <end position="136"/>
    </location>
</feature>
<evidence type="ECO:0000259" key="4">
    <source>
        <dbReference type="PROSITE" id="PS51462"/>
    </source>
</evidence>
<evidence type="ECO:0000256" key="2">
    <source>
        <dbReference type="ARBA" id="ARBA00022737"/>
    </source>
</evidence>
<feature type="compositionally biased region" description="Polar residues" evidence="3">
    <location>
        <begin position="965"/>
        <end position="983"/>
    </location>
</feature>
<feature type="compositionally biased region" description="Polar residues" evidence="3">
    <location>
        <begin position="625"/>
        <end position="638"/>
    </location>
</feature>
<feature type="region of interest" description="Disordered" evidence="3">
    <location>
        <begin position="118"/>
        <end position="137"/>
    </location>
</feature>
<dbReference type="AlphaFoldDB" id="A0A9W7CWN5"/>
<feature type="domain" description="Nudix hydrolase" evidence="4">
    <location>
        <begin position="1"/>
        <end position="110"/>
    </location>
</feature>
<keyword evidence="2" id="KW-0677">Repeat</keyword>
<dbReference type="Pfam" id="PF00293">
    <property type="entry name" value="NUDIX"/>
    <property type="match status" value="1"/>
</dbReference>
<keyword evidence="6" id="KW-1185">Reference proteome</keyword>
<dbReference type="InterPro" id="IPR052124">
    <property type="entry name" value="Rab9_kelch_effector"/>
</dbReference>
<feature type="region of interest" description="Disordered" evidence="3">
    <location>
        <begin position="955"/>
        <end position="983"/>
    </location>
</feature>
<dbReference type="Gene3D" id="2.120.10.80">
    <property type="entry name" value="Kelch-type beta propeller"/>
    <property type="match status" value="1"/>
</dbReference>
<feature type="region of interest" description="Disordered" evidence="3">
    <location>
        <begin position="526"/>
        <end position="702"/>
    </location>
</feature>
<protein>
    <submittedName>
        <fullName evidence="5">Unnamed protein product</fullName>
    </submittedName>
</protein>
<evidence type="ECO:0000256" key="3">
    <source>
        <dbReference type="SAM" id="MobiDB-lite"/>
    </source>
</evidence>
<evidence type="ECO:0000256" key="1">
    <source>
        <dbReference type="ARBA" id="ARBA00022441"/>
    </source>
</evidence>
<dbReference type="PANTHER" id="PTHR46647:SF1">
    <property type="entry name" value="RAB9 EFFECTOR PROTEIN WITH KELCH MOTIFS"/>
    <property type="match status" value="1"/>
</dbReference>
<reference evidence="5" key="1">
    <citation type="submission" date="2023-04" db="EMBL/GenBank/DDBJ databases">
        <title>Phytophthora fragariaefolia NBRC 109709.</title>
        <authorList>
            <person name="Ichikawa N."/>
            <person name="Sato H."/>
            <person name="Tonouchi N."/>
        </authorList>
    </citation>
    <scope>NUCLEOTIDE SEQUENCE</scope>
    <source>
        <strain evidence="5">NBRC 109709</strain>
    </source>
</reference>
<evidence type="ECO:0000313" key="5">
    <source>
        <dbReference type="EMBL" id="GMF45149.1"/>
    </source>
</evidence>
<proteinExistence type="predicted"/>
<evidence type="ECO:0000313" key="6">
    <source>
        <dbReference type="Proteomes" id="UP001165121"/>
    </source>
</evidence>
<accession>A0A9W7CWN5</accession>
<dbReference type="PANTHER" id="PTHR46647">
    <property type="entry name" value="RAB9 EFFECTOR PROTEIN WITH KELCH MOTIFS"/>
    <property type="match status" value="1"/>
</dbReference>
<gene>
    <name evidence="5" type="ORF">Pfra01_001602900</name>
</gene>
<dbReference type="PROSITE" id="PS51462">
    <property type="entry name" value="NUDIX"/>
    <property type="match status" value="1"/>
</dbReference>
<feature type="compositionally biased region" description="Polar residues" evidence="3">
    <location>
        <begin position="741"/>
        <end position="750"/>
    </location>
</feature>
<dbReference type="Proteomes" id="UP001165121">
    <property type="component" value="Unassembled WGS sequence"/>
</dbReference>
<feature type="region of interest" description="Disordered" evidence="3">
    <location>
        <begin position="432"/>
        <end position="457"/>
    </location>
</feature>
<sequence>MIKDYCPGMLDPMTGGVVQFGEPMDVNAEREAEEEMGVKNTPLRYLATFYYGDDHSRVWGGLFDCTFDGPLVLQEEEVDEVLTMTADEILARREEFTPDGIFAFEKYLRFVEGDAKRSRSERAATRGRRADEREAEQAPDVQWKRLVVSRGSSFSGQSPRSPMFSSAASGGAIGSGVERRAPCFVHAGGGRDYHSMHYVQTSEEEERTKGMRVLVVGNVVVASDDAAAQAAGGAPAEAGASVFDAPTLRVEELRVRQPMLEAQWEVRRVDDASMWKPRARHAHSSVVVGGEQVFVFGGKDATSSTFFNDIFYYDAPLNQWVKPPVNPTGHLPQPRAFAGLTASDDGNTLFLFGGTDGKQEFGSLFLYDVEHSRWDSLAGATIGDRPSCRINHSLTFAAPHHLVLFGGRRRALRQNELFIYNVNKRAWRLVHGGQAEGQRTSRRRSSQSALEDKPPIGRTAHATLMFRPEPAGPDAVQKLLVFGGYAGSHQWLDDLYLLSLPQAVLMQPPSASRNSSRSFAATLALSAPQQPLQTSQSSQPARLPQESTHSEGLHEQSAPPVLEPPHSSQSTQPQQEPPPEPAEPDNQPSDVLQPISLASTAPASSPPRQPPPRETSRSDALHRATATTTGTSVLSDITNQPSSNSQKQQQQPTVSRTSSTTTAGADTASPGAVKKHKRRRVLEDSQDSNNSNSNNSNGSGELTTAQVGIQTTLLQLLQHQPRVEDTLARIVSVLTREQTARQQQSMNQETLMRVHSEEQSKRLEAATRRNEALEGRLARSEAERASLHEKLMARETELYMHKKSLEVAIPPLNERVQAIEASHIQQLNVSRVIESKISAVHDFMDELRNAGGEGTETDDSPQQRIRGLEFPLRTDTDRTFICQLVMNMLTILCKTSDDAIRRFDDSVATQPTPSPPKPLLYPQREMAEKLKRVESREAQARQFLFSWCQGGDPPMATKLKPAESESLNTDNMTPMTNSVDTGS</sequence>
<keyword evidence="1" id="KW-0880">Kelch repeat</keyword>
<dbReference type="InterPro" id="IPR015915">
    <property type="entry name" value="Kelch-typ_b-propeller"/>
</dbReference>
<dbReference type="SUPFAM" id="SSF55811">
    <property type="entry name" value="Nudix"/>
    <property type="match status" value="1"/>
</dbReference>
<organism evidence="5 6">
    <name type="scientific">Phytophthora fragariaefolia</name>
    <dbReference type="NCBI Taxonomy" id="1490495"/>
    <lineage>
        <taxon>Eukaryota</taxon>
        <taxon>Sar</taxon>
        <taxon>Stramenopiles</taxon>
        <taxon>Oomycota</taxon>
        <taxon>Peronosporomycetes</taxon>
        <taxon>Peronosporales</taxon>
        <taxon>Peronosporaceae</taxon>
        <taxon>Phytophthora</taxon>
    </lineage>
</organism>
<comment type="caution">
    <text evidence="5">The sequence shown here is derived from an EMBL/GenBank/DDBJ whole genome shotgun (WGS) entry which is preliminary data.</text>
</comment>
<dbReference type="InterPro" id="IPR015797">
    <property type="entry name" value="NUDIX_hydrolase-like_dom_sf"/>
</dbReference>
<dbReference type="EMBL" id="BSXT01001790">
    <property type="protein sequence ID" value="GMF45149.1"/>
    <property type="molecule type" value="Genomic_DNA"/>
</dbReference>
<feature type="compositionally biased region" description="Basic and acidic residues" evidence="3">
    <location>
        <begin position="752"/>
        <end position="763"/>
    </location>
</feature>
<dbReference type="Gene3D" id="3.90.79.10">
    <property type="entry name" value="Nucleoside Triphosphate Pyrophosphohydrolase"/>
    <property type="match status" value="1"/>
</dbReference>
<dbReference type="InterPro" id="IPR000086">
    <property type="entry name" value="NUDIX_hydrolase_dom"/>
</dbReference>
<feature type="compositionally biased region" description="Low complexity" evidence="3">
    <location>
        <begin position="564"/>
        <end position="574"/>
    </location>
</feature>
<dbReference type="CDD" id="cd04697">
    <property type="entry name" value="NUDIX_Hydrolase"/>
    <property type="match status" value="1"/>
</dbReference>
<feature type="compositionally biased region" description="Pro residues" evidence="3">
    <location>
        <begin position="604"/>
        <end position="613"/>
    </location>
</feature>
<feature type="compositionally biased region" description="Low complexity" evidence="3">
    <location>
        <begin position="639"/>
        <end position="672"/>
    </location>
</feature>
<name>A0A9W7CWN5_9STRA</name>
<dbReference type="OrthoDB" id="10251809at2759"/>
<dbReference type="SUPFAM" id="SSF117281">
    <property type="entry name" value="Kelch motif"/>
    <property type="match status" value="1"/>
</dbReference>
<feature type="compositionally biased region" description="Low complexity" evidence="3">
    <location>
        <begin position="526"/>
        <end position="541"/>
    </location>
</feature>
<feature type="region of interest" description="Disordered" evidence="3">
    <location>
        <begin position="741"/>
        <end position="763"/>
    </location>
</feature>
<feature type="compositionally biased region" description="Low complexity" evidence="3">
    <location>
        <begin position="688"/>
        <end position="700"/>
    </location>
</feature>
<dbReference type="Pfam" id="PF24681">
    <property type="entry name" value="Kelch_KLHDC2_KLHL20_DRC7"/>
    <property type="match status" value="1"/>
</dbReference>